<evidence type="ECO:0000256" key="1">
    <source>
        <dbReference type="SAM" id="MobiDB-lite"/>
    </source>
</evidence>
<dbReference type="Proteomes" id="UP000004322">
    <property type="component" value="Unassembled WGS sequence"/>
</dbReference>
<evidence type="ECO:0000313" key="3">
    <source>
        <dbReference type="EMBL" id="EHI74411.1"/>
    </source>
</evidence>
<accession>G5JT58</accession>
<feature type="transmembrane region" description="Helical" evidence="2">
    <location>
        <begin position="67"/>
        <end position="87"/>
    </location>
</feature>
<reference evidence="3" key="1">
    <citation type="submission" date="2011-07" db="EMBL/GenBank/DDBJ databases">
        <authorList>
            <person name="Stanhope M.J."/>
            <person name="Durkin A.S."/>
            <person name="Hostetler J."/>
            <person name="Kim M."/>
            <person name="Radune D."/>
            <person name="Singh I."/>
            <person name="Town C.D."/>
        </authorList>
    </citation>
    <scope>NUCLEOTIDE SEQUENCE [LARGE SCALE GENOMIC DNA]</scope>
    <source>
        <strain evidence="3">HS-6</strain>
    </source>
</reference>
<feature type="compositionally biased region" description="Polar residues" evidence="1">
    <location>
        <begin position="209"/>
        <end position="227"/>
    </location>
</feature>
<sequence>MIEAYKNYWKQYADFTGRTDRPGFWWPALMNFIISSIFSLNFILLVVIVGLGMVAEYDSTGDVTSSAVGLGILGIFMWVIAVIWVLVNFVPNLAIIIRRLRDAGYDWPWIFLAFVPIGNIVLLVFLCQPTKAPMFTNYQGYYNQTGSNNGYQQGFPGQNPSGQQPMNQGQAGFTNQQMPGQVPQQPVQGAAVQQPVQTAFSESAAAPVQESNSAVGSESNYTGSPFQ</sequence>
<comment type="caution">
    <text evidence="3">The sequence shown here is derived from an EMBL/GenBank/DDBJ whole genome shotgun (WGS) entry which is preliminary data.</text>
</comment>
<feature type="compositionally biased region" description="Low complexity" evidence="1">
    <location>
        <begin position="176"/>
        <end position="197"/>
    </location>
</feature>
<feature type="compositionally biased region" description="Polar residues" evidence="1">
    <location>
        <begin position="149"/>
        <end position="175"/>
    </location>
</feature>
<evidence type="ECO:0000256" key="2">
    <source>
        <dbReference type="SAM" id="Phobius"/>
    </source>
</evidence>
<proteinExistence type="predicted"/>
<feature type="transmembrane region" description="Helical" evidence="2">
    <location>
        <begin position="107"/>
        <end position="127"/>
    </location>
</feature>
<feature type="region of interest" description="Disordered" evidence="1">
    <location>
        <begin position="149"/>
        <end position="227"/>
    </location>
</feature>
<dbReference type="AlphaFoldDB" id="G5JT58"/>
<keyword evidence="2" id="KW-1133">Transmembrane helix</keyword>
<feature type="transmembrane region" description="Helical" evidence="2">
    <location>
        <begin position="32"/>
        <end position="55"/>
    </location>
</feature>
<protein>
    <recommendedName>
        <fullName evidence="5">DUF805 domain-containing protein</fullName>
    </recommendedName>
</protein>
<dbReference type="eggNOG" id="COG3152">
    <property type="taxonomic scope" value="Bacteria"/>
</dbReference>
<dbReference type="InterPro" id="IPR008523">
    <property type="entry name" value="DUF805"/>
</dbReference>
<keyword evidence="2" id="KW-0812">Transmembrane</keyword>
<name>G5JT58_STRCG</name>
<dbReference type="Pfam" id="PF05656">
    <property type="entry name" value="DUF805"/>
    <property type="match status" value="1"/>
</dbReference>
<evidence type="ECO:0000313" key="4">
    <source>
        <dbReference type="Proteomes" id="UP000004322"/>
    </source>
</evidence>
<dbReference type="OrthoDB" id="2285053at2"/>
<dbReference type="PANTHER" id="PTHR34980:SF2">
    <property type="entry name" value="INNER MEMBRANE PROTEIN YHAH-RELATED"/>
    <property type="match status" value="1"/>
</dbReference>
<dbReference type="EMBL" id="AEUV02000002">
    <property type="protein sequence ID" value="EHI74411.1"/>
    <property type="molecule type" value="Genomic_DNA"/>
</dbReference>
<evidence type="ECO:0008006" key="5">
    <source>
        <dbReference type="Google" id="ProtNLM"/>
    </source>
</evidence>
<gene>
    <name evidence="3" type="ORF">STRCR_1026</name>
</gene>
<keyword evidence="4" id="KW-1185">Reference proteome</keyword>
<keyword evidence="2" id="KW-0472">Membrane</keyword>
<dbReference type="PANTHER" id="PTHR34980">
    <property type="entry name" value="INNER MEMBRANE PROTEIN-RELATED-RELATED"/>
    <property type="match status" value="1"/>
</dbReference>
<dbReference type="GO" id="GO:0005886">
    <property type="term" value="C:plasma membrane"/>
    <property type="evidence" value="ECO:0007669"/>
    <property type="project" value="TreeGrafter"/>
</dbReference>
<dbReference type="RefSeq" id="WP_004227583.1">
    <property type="nucleotide sequence ID" value="NZ_AEUV02000002.1"/>
</dbReference>
<organism evidence="3 4">
    <name type="scientific">Streptococcus criceti HS-6</name>
    <dbReference type="NCBI Taxonomy" id="873449"/>
    <lineage>
        <taxon>Bacteria</taxon>
        <taxon>Bacillati</taxon>
        <taxon>Bacillota</taxon>
        <taxon>Bacilli</taxon>
        <taxon>Lactobacillales</taxon>
        <taxon>Streptococcaceae</taxon>
        <taxon>Streptococcus</taxon>
    </lineage>
</organism>